<dbReference type="EMBL" id="JBBHLI010000010">
    <property type="protein sequence ID" value="MEK9502304.1"/>
    <property type="molecule type" value="Genomic_DNA"/>
</dbReference>
<accession>A0ABU9EC41</accession>
<dbReference type="RefSeq" id="WP_405274380.1">
    <property type="nucleotide sequence ID" value="NZ_CP144380.1"/>
</dbReference>
<keyword evidence="1" id="KW-0732">Signal</keyword>
<name>A0ABU9EC41_9BACT</name>
<evidence type="ECO:0000313" key="3">
    <source>
        <dbReference type="Proteomes" id="UP001484239"/>
    </source>
</evidence>
<reference evidence="2 3" key="1">
    <citation type="submission" date="2024-02" db="EMBL/GenBank/DDBJ databases">
        <title>A novel Gemmatimonadota bacterium.</title>
        <authorList>
            <person name="Du Z.-J."/>
            <person name="Ye Y.-Q."/>
        </authorList>
    </citation>
    <scope>NUCLEOTIDE SEQUENCE [LARGE SCALE GENOMIC DNA]</scope>
    <source>
        <strain evidence="2 3">DH-20</strain>
    </source>
</reference>
<proteinExistence type="predicted"/>
<feature type="chain" id="PRO_5047142480" evidence="1">
    <location>
        <begin position="29"/>
        <end position="475"/>
    </location>
</feature>
<comment type="caution">
    <text evidence="2">The sequence shown here is derived from an EMBL/GenBank/DDBJ whole genome shotgun (WGS) entry which is preliminary data.</text>
</comment>
<gene>
    <name evidence="2" type="ORF">WI372_15025</name>
</gene>
<organism evidence="2 3">
    <name type="scientific">Gaopeijia maritima</name>
    <dbReference type="NCBI Taxonomy" id="3119007"/>
    <lineage>
        <taxon>Bacteria</taxon>
        <taxon>Pseudomonadati</taxon>
        <taxon>Gemmatimonadota</taxon>
        <taxon>Longimicrobiia</taxon>
        <taxon>Gaopeijiales</taxon>
        <taxon>Gaopeijiaceae</taxon>
        <taxon>Gaopeijia</taxon>
    </lineage>
</organism>
<evidence type="ECO:0000256" key="1">
    <source>
        <dbReference type="SAM" id="SignalP"/>
    </source>
</evidence>
<keyword evidence="3" id="KW-1185">Reference proteome</keyword>
<feature type="signal peptide" evidence="1">
    <location>
        <begin position="1"/>
        <end position="28"/>
    </location>
</feature>
<sequence length="475" mass="51167">MRNARGTTWTSGLLAAVVFAATAQVASAQSTKMPSTLRYGSGYLDVPSASVLPHLAIQGTYSGFWASLERSPLVDDRGVIVGSDPDGLDKYHSNASIALGLFDRVEVGASLHSFNDADQGGNLFGAFGQIALLRPAAQGLGLAVGARYAGAPDFDDGNEYAPNRLGFPDRRLLKEYTSGITVDNELTLYAVSSVFLRGFDSEWFPAHDWTLSLGWGNGQFNEGEDLDFYRYADSEGVFAAAVMHMALGSSTMLNLMGEYNGFDVNLGAQLDLGGFRIGAHLLGANYLEELSIYRSAKFGILGSMALCPQDGFLCKPSLMEREAPDTVRLPAPPPDTVVVTREVGRPLPEGNPASICLATGQDVDILLTAQGDTLVGPDRTSIRTLRPGVVFAGTYADGRAWYTNDESIAFEEASYDKSGGEVSLQCPNIMRVGEHMGVPLFVMRNAERPFETIYVPVRPGVWQAYQTGLQRTRGQ</sequence>
<dbReference type="Proteomes" id="UP001484239">
    <property type="component" value="Unassembled WGS sequence"/>
</dbReference>
<protein>
    <submittedName>
        <fullName evidence="2">Uncharacterized protein</fullName>
    </submittedName>
</protein>
<evidence type="ECO:0000313" key="2">
    <source>
        <dbReference type="EMBL" id="MEK9502304.1"/>
    </source>
</evidence>